<feature type="region of interest" description="Disordered" evidence="1">
    <location>
        <begin position="1"/>
        <end position="23"/>
    </location>
</feature>
<dbReference type="Proteomes" id="UP000629870">
    <property type="component" value="Unassembled WGS sequence"/>
</dbReference>
<keyword evidence="3" id="KW-1185">Reference proteome</keyword>
<organism evidence="2 3">
    <name type="scientific">Deinococcus radiopugnans ATCC 19172</name>
    <dbReference type="NCBI Taxonomy" id="585398"/>
    <lineage>
        <taxon>Bacteria</taxon>
        <taxon>Thermotogati</taxon>
        <taxon>Deinococcota</taxon>
        <taxon>Deinococci</taxon>
        <taxon>Deinococcales</taxon>
        <taxon>Deinococcaceae</taxon>
        <taxon>Deinococcus</taxon>
    </lineage>
</organism>
<protein>
    <submittedName>
        <fullName evidence="2">Uncharacterized protein</fullName>
    </submittedName>
</protein>
<accession>A0ABR6NR45</accession>
<reference evidence="2 3" key="1">
    <citation type="submission" date="2020-08" db="EMBL/GenBank/DDBJ databases">
        <title>Genomic Encyclopedia of Type Strains, Phase IV (KMG-IV): sequencing the most valuable type-strain genomes for metagenomic binning, comparative biology and taxonomic classification.</title>
        <authorList>
            <person name="Goeker M."/>
        </authorList>
    </citation>
    <scope>NUCLEOTIDE SEQUENCE [LARGE SCALE GENOMIC DNA]</scope>
    <source>
        <strain evidence="2 3">DSM 12027</strain>
    </source>
</reference>
<comment type="caution">
    <text evidence="2">The sequence shown here is derived from an EMBL/GenBank/DDBJ whole genome shotgun (WGS) entry which is preliminary data.</text>
</comment>
<sequence>MDSSYQQRQIHHSTGPPRTPDSLQHELAVKQIEGFTVRGAIFYLRSLVAASVPPFSPLPYFASNQFGPTPASTASGTLS</sequence>
<proteinExistence type="predicted"/>
<evidence type="ECO:0000313" key="3">
    <source>
        <dbReference type="Proteomes" id="UP000629870"/>
    </source>
</evidence>
<evidence type="ECO:0000256" key="1">
    <source>
        <dbReference type="SAM" id="MobiDB-lite"/>
    </source>
</evidence>
<dbReference type="EMBL" id="JACHEW010000007">
    <property type="protein sequence ID" value="MBB6016512.1"/>
    <property type="molecule type" value="Genomic_DNA"/>
</dbReference>
<gene>
    <name evidence="2" type="ORF">HNQ04_001763</name>
</gene>
<evidence type="ECO:0000313" key="2">
    <source>
        <dbReference type="EMBL" id="MBB6016512.1"/>
    </source>
</evidence>
<name>A0ABR6NR45_9DEIO</name>